<dbReference type="Gene3D" id="3.90.1200.10">
    <property type="match status" value="2"/>
</dbReference>
<protein>
    <recommendedName>
        <fullName evidence="2">Aminoglycoside phosphotransferase domain-containing protein</fullName>
    </recommendedName>
</protein>
<dbReference type="InterPro" id="IPR011009">
    <property type="entry name" value="Kinase-like_dom_sf"/>
</dbReference>
<accession>A0A4R5YU01</accession>
<organism evidence="3 4">
    <name type="scientific">Kocuria rosea</name>
    <name type="common">Deinococcus erythromyxa</name>
    <name type="synonym">Micrococcus rubens</name>
    <dbReference type="NCBI Taxonomy" id="1275"/>
    <lineage>
        <taxon>Bacteria</taxon>
        <taxon>Bacillati</taxon>
        <taxon>Actinomycetota</taxon>
        <taxon>Actinomycetes</taxon>
        <taxon>Micrococcales</taxon>
        <taxon>Micrococcaceae</taxon>
        <taxon>Kocuria</taxon>
    </lineage>
</organism>
<evidence type="ECO:0000313" key="4">
    <source>
        <dbReference type="Proteomes" id="UP000295163"/>
    </source>
</evidence>
<reference evidence="3 4" key="1">
    <citation type="submission" date="2019-03" db="EMBL/GenBank/DDBJ databases">
        <title>Genome Sequencing and Assembly of Various Microbes Isolated from Partially Reclaimed Soil and Acid Mine Drainage (AMD) Site.</title>
        <authorList>
            <person name="Steinbock B."/>
            <person name="Bechtold R."/>
            <person name="Sevigny J.L."/>
            <person name="Thomas D."/>
            <person name="Cuthill L.R."/>
            <person name="Aveiro Johannsen E.J."/>
            <person name="Thomas K."/>
            <person name="Ghosh A."/>
        </authorList>
    </citation>
    <scope>NUCLEOTIDE SEQUENCE [LARGE SCALE GENOMIC DNA]</scope>
    <source>
        <strain evidence="3 4">S-A3</strain>
    </source>
</reference>
<feature type="domain" description="Aminoglycoside phosphotransferase" evidence="2">
    <location>
        <begin position="625"/>
        <end position="828"/>
    </location>
</feature>
<sequence>MGRAAAGAGPPGGPLVTRHLPDSWEGLPALATVLDPGRLTELFGHELGGPLRTSHLRYKPGVSVVARVDTGTTGAVHWVAAYAPAGDGRDKLEKVLARAGRAARHGRPAPVLVADVPGRTGHRLAVGTIGTDPELRRALAVLGPDRARRLGQPGDPARLLRYNPRRRAVLTGADDDGAGRVTKLTAGPAPADPVLLTRLAAAGLPVLAPVPVPGLPVSPHVLHYPWFGDGDLAARAGAPDGRGPGSGPGEPVLEAAAAAGTALAQLHERGPALLGPARVRAPLDAGRKLRSLAADLSALDRRSGVRCARTGRAVAEALAERTVAPERLLHGDFSADQVLVRGDGGPGTPELRLADLDRIRTGTAADDLGSFLAVELLGPGAGQAPAAPEELPLTGALLRGYGTGAALPPWPEILAWAAFHVLARSMEPFRSAAADWRERTDRRVALAQRLVEQAQRAPVTATPAPGPVPSAPGAPPSAPGGPVPTGPVPTGPVPADPVPADPVPADPVRVGADPVHVVDTDSGHVPRTGPVRVRVPETVPDADGRPLRVRRAWPADGTRLVLELEDGHGRIRAGEAAPGAGRPWAVRVLPHGEDPRLPGLAAAAAAGGRVVVHRHRRRAVVGTPDRFVKFLARGRAARVAELSDRLHGLGTAAGFAVPAVLARAEDRVEFSVLPGRSLHELGAAGQNDAYRAAWAEWARCWPALATAAPGTEPLPAHTAEDEARTLARWAGHLEAFPGLLEAPPGAVAARARRIGAELSALPADRRGRVVLHRDLHDQQLLFDGARLGLLDFDTAALGEPELDLANLSVHLELRTAQGLLDPALRAAGQETVTAVGRVLGADPGRLAVHAEATRLRLACVYAFRPRWRGVAQDLLDGLRS</sequence>
<dbReference type="EMBL" id="SMZT01000001">
    <property type="protein sequence ID" value="TDL47100.1"/>
    <property type="molecule type" value="Genomic_DNA"/>
</dbReference>
<feature type="domain" description="Aminoglycoside phosphotransferase" evidence="2">
    <location>
        <begin position="196"/>
        <end position="372"/>
    </location>
</feature>
<feature type="region of interest" description="Disordered" evidence="1">
    <location>
        <begin position="454"/>
        <end position="495"/>
    </location>
</feature>
<dbReference type="AlphaFoldDB" id="A0A4R5YU01"/>
<proteinExistence type="predicted"/>
<evidence type="ECO:0000313" key="3">
    <source>
        <dbReference type="EMBL" id="TDL47100.1"/>
    </source>
</evidence>
<dbReference type="SUPFAM" id="SSF56112">
    <property type="entry name" value="Protein kinase-like (PK-like)"/>
    <property type="match status" value="2"/>
</dbReference>
<dbReference type="Proteomes" id="UP000295163">
    <property type="component" value="Unassembled WGS sequence"/>
</dbReference>
<dbReference type="InterPro" id="IPR002575">
    <property type="entry name" value="Aminoglycoside_PTrfase"/>
</dbReference>
<feature type="region of interest" description="Disordered" evidence="1">
    <location>
        <begin position="517"/>
        <end position="539"/>
    </location>
</feature>
<dbReference type="Pfam" id="PF01636">
    <property type="entry name" value="APH"/>
    <property type="match status" value="2"/>
</dbReference>
<comment type="caution">
    <text evidence="3">The sequence shown here is derived from an EMBL/GenBank/DDBJ whole genome shotgun (WGS) entry which is preliminary data.</text>
</comment>
<evidence type="ECO:0000259" key="2">
    <source>
        <dbReference type="Pfam" id="PF01636"/>
    </source>
</evidence>
<name>A0A4R5YU01_KOCRO</name>
<feature type="compositionally biased region" description="Low complexity" evidence="1">
    <location>
        <begin position="525"/>
        <end position="539"/>
    </location>
</feature>
<feature type="compositionally biased region" description="Pro residues" evidence="1">
    <location>
        <begin position="464"/>
        <end position="495"/>
    </location>
</feature>
<evidence type="ECO:0000256" key="1">
    <source>
        <dbReference type="SAM" id="MobiDB-lite"/>
    </source>
</evidence>
<gene>
    <name evidence="3" type="ORF">E2R59_03735</name>
</gene>